<feature type="region of interest" description="Disordered" evidence="7">
    <location>
        <begin position="166"/>
        <end position="192"/>
    </location>
</feature>
<dbReference type="Pfam" id="PF25987">
    <property type="entry name" value="PRRT3"/>
    <property type="match status" value="1"/>
</dbReference>
<protein>
    <submittedName>
        <fullName evidence="11 12 13">Si:ch211-14i3.2</fullName>
    </submittedName>
</protein>
<feature type="chain" id="PRO_5044692931" evidence="9">
    <location>
        <begin position="20"/>
        <end position="869"/>
    </location>
</feature>
<dbReference type="GeneTree" id="ENSGT00730000111360"/>
<feature type="transmembrane region" description="Helical" evidence="8">
    <location>
        <begin position="377"/>
        <end position="398"/>
    </location>
</feature>
<dbReference type="ZFIN" id="ZDB-GENE-131121-318">
    <property type="gene designation" value="si:ch211-14i3.2"/>
</dbReference>
<keyword evidence="3 8" id="KW-0812">Transmembrane</keyword>
<dbReference type="RefSeq" id="XP_021335450.1">
    <property type="nucleotide sequence ID" value="XM_021479775.2"/>
</dbReference>
<evidence type="ECO:0000256" key="3">
    <source>
        <dbReference type="ARBA" id="ARBA00022692"/>
    </source>
</evidence>
<name>A0A8M3BDM1_DANRE</name>
<evidence type="ECO:0000256" key="8">
    <source>
        <dbReference type="SAM" id="Phobius"/>
    </source>
</evidence>
<evidence type="ECO:0000256" key="5">
    <source>
        <dbReference type="ARBA" id="ARBA00022989"/>
    </source>
</evidence>
<accession>X1WHJ6</accession>
<evidence type="ECO:0000259" key="10">
    <source>
        <dbReference type="Pfam" id="PF25987"/>
    </source>
</evidence>
<dbReference type="RefSeq" id="XP_073772710.1">
    <property type="nucleotide sequence ID" value="XM_073916609.1"/>
</dbReference>
<dbReference type="EMBL" id="CR589944">
    <property type="status" value="NOT_ANNOTATED_CDS"/>
    <property type="molecule type" value="Genomic_DNA"/>
</dbReference>
<feature type="domain" description="Proline-rich transmembrane protein 3/4" evidence="10">
    <location>
        <begin position="357"/>
        <end position="625"/>
    </location>
</feature>
<dbReference type="InterPro" id="IPR059081">
    <property type="entry name" value="PRRT3-4"/>
</dbReference>
<feature type="compositionally biased region" description="Low complexity" evidence="7">
    <location>
        <begin position="181"/>
        <end position="192"/>
    </location>
</feature>
<feature type="compositionally biased region" description="Polar residues" evidence="7">
    <location>
        <begin position="291"/>
        <end position="301"/>
    </location>
</feature>
<evidence type="ECO:0000256" key="1">
    <source>
        <dbReference type="ARBA" id="ARBA00004141"/>
    </source>
</evidence>
<dbReference type="AGR" id="ZFIN:ZDB-GENE-131121-318"/>
<accession>A0A8M3BDM1</accession>
<feature type="transmembrane region" description="Helical" evidence="8">
    <location>
        <begin position="410"/>
        <end position="431"/>
    </location>
</feature>
<evidence type="ECO:0000313" key="11">
    <source>
        <dbReference type="Ensembl" id="ENSDARP00000129709"/>
    </source>
</evidence>
<dbReference type="HOGENOM" id="CLU_330075_0_0_1"/>
<feature type="region of interest" description="Disordered" evidence="7">
    <location>
        <begin position="232"/>
        <end position="252"/>
    </location>
</feature>
<feature type="region of interest" description="Disordered" evidence="7">
    <location>
        <begin position="274"/>
        <end position="301"/>
    </location>
</feature>
<gene>
    <name evidence="11 12 13 14" type="primary">si:ch211-14i3.2</name>
</gene>
<evidence type="ECO:0000256" key="9">
    <source>
        <dbReference type="SAM" id="SignalP"/>
    </source>
</evidence>
<dbReference type="GlyGen" id="A0A8M3BDM1">
    <property type="glycosylation" value="1 site"/>
</dbReference>
<evidence type="ECO:0000256" key="6">
    <source>
        <dbReference type="ARBA" id="ARBA00023136"/>
    </source>
</evidence>
<evidence type="ECO:0000256" key="2">
    <source>
        <dbReference type="ARBA" id="ARBA00022553"/>
    </source>
</evidence>
<evidence type="ECO:0000313" key="12">
    <source>
        <dbReference type="RefSeq" id="XP_009304222.1"/>
    </source>
</evidence>
<dbReference type="PANTHER" id="PTHR47400">
    <property type="entry name" value="PROLINE-RICH TRANSMEMBRANE PROTEIN 3"/>
    <property type="match status" value="1"/>
</dbReference>
<sequence>MAWLHTLALALSLLQQAVTSHDSNSTTQPLSHNNLSNQALDELLKSLRTSHHTGLIVERVDNRLSKDLLLPLLPDFSINEGSGEGSGLQQSLEIIMPSTGPLEMDMLIPDRPEKQDLEKQESGAHPSLPVAEKLTQHIDHEEEDIILEGNNSAPDQATSTVTTHTYINNNERMDKDQALLTTTKPTTGTNTTRNFTANLDLQTYDTEVQRNNNEDMKTLQDTKYVASTQNLQSSITKPETSGNNGTVVMQPDTIQEPPQNLLVGKERYVTNHPPAATPTLQAGKDTHEETTSGLPVGSSSTASSLLQTRNIAVDKDDPKNKDVEKWFRSLFGLLSEKDLSGYIGTCILGPCVVSTSGNVTRLQWEDLKRTLSFAWELHVFGSAVLFLLMAVAATFGLMGGFKMLHPFRQAFTLANALLLLAGFLRFAQLIIDPYGTRNILPRSTLIALYNLPVPLLLWAQATLALLAQREETSSHRLSATGGLAALHCTSLLLADLLTKTLSPTLPLMLQTLTVCWGLPLCLGIFFQSLKKLCTSHRTPFPGWSAPKRLENSVRRVLLLCTILGVLSCVLQTYSFLWLYGLLGDWRRFGWGWWLGQLSARLFELAWSFSLLLLGSRVFWKPQASKQTVKRMKKGKRGSSWNRLLDRLPMGPWRRPDRSWAKLLPNNWKGRKQFSANVSQSAIQNPATPTTSVMSGYDNSEVIGGGVMYSSSYDYHASPLWTNGIEWQDHECFLSLIEFDLHPPSPVNLHHSIDSALHHAHLLGVGTIFTPSAATWTQNERLGGPRCDDVDSPTATSNKAYRWALDAGSSPNSPEHIGTTLQQAQVSVIEPVASFTPETIRKVWERDTAIPRVTVDDCTSIASGDDITSL</sequence>
<comment type="subcellular location">
    <subcellularLocation>
        <location evidence="1">Membrane</location>
        <topology evidence="1">Multi-pass membrane protein</topology>
    </subcellularLocation>
</comment>
<keyword evidence="2" id="KW-0597">Phosphoprotein</keyword>
<feature type="transmembrane region" description="Helical" evidence="8">
    <location>
        <begin position="504"/>
        <end position="526"/>
    </location>
</feature>
<feature type="transmembrane region" description="Helical" evidence="8">
    <location>
        <begin position="479"/>
        <end position="498"/>
    </location>
</feature>
<evidence type="ECO:0000313" key="14">
    <source>
        <dbReference type="ZFIN" id="ZDB-GENE-131121-318"/>
    </source>
</evidence>
<dbReference type="Bgee" id="ENSDARG00000097323">
    <property type="expression patterns" value="Expressed in retina"/>
</dbReference>
<keyword evidence="6 8" id="KW-0472">Membrane</keyword>
<reference evidence="11" key="2">
    <citation type="submission" date="2014-03" db="UniProtKB">
        <authorList>
            <consortium name="Ensembl"/>
        </authorList>
    </citation>
    <scope>IDENTIFICATION</scope>
    <source>
        <strain evidence="11">Tuebingen</strain>
    </source>
</reference>
<feature type="transmembrane region" description="Helical" evidence="8">
    <location>
        <begin position="556"/>
        <end position="579"/>
    </location>
</feature>
<organism evidence="12">
    <name type="scientific">Danio rerio</name>
    <name type="common">Zebrafish</name>
    <name type="synonym">Brachydanio rerio</name>
    <dbReference type="NCBI Taxonomy" id="7955"/>
    <lineage>
        <taxon>Eukaryota</taxon>
        <taxon>Metazoa</taxon>
        <taxon>Chordata</taxon>
        <taxon>Craniata</taxon>
        <taxon>Vertebrata</taxon>
        <taxon>Euteleostomi</taxon>
        <taxon>Actinopterygii</taxon>
        <taxon>Neopterygii</taxon>
        <taxon>Teleostei</taxon>
        <taxon>Ostariophysi</taxon>
        <taxon>Cypriniformes</taxon>
        <taxon>Danionidae</taxon>
        <taxon>Danioninae</taxon>
        <taxon>Danio</taxon>
    </lineage>
</organism>
<evidence type="ECO:0000256" key="7">
    <source>
        <dbReference type="SAM" id="MobiDB-lite"/>
    </source>
</evidence>
<keyword evidence="5 8" id="KW-1133">Transmembrane helix</keyword>
<reference evidence="11" key="1">
    <citation type="journal article" date="2013" name="Nature">
        <title>The zebrafish reference genome sequence and its relationship to the human genome.</title>
        <authorList>
            <consortium name="Genome Reference Consortium Zebrafish"/>
            <person name="Howe K."/>
            <person name="Clark M.D."/>
            <person name="Torroja C.F."/>
            <person name="Torrance J."/>
            <person name="Berthelot C."/>
            <person name="Muffato M."/>
            <person name="Collins J.E."/>
            <person name="Humphray S."/>
            <person name="McLaren K."/>
            <person name="Matthews L."/>
            <person name="McLaren S."/>
            <person name="Sealy I."/>
            <person name="Caccamo M."/>
            <person name="Churcher C."/>
            <person name="Scott C."/>
            <person name="Barrett J.C."/>
            <person name="Koch R."/>
            <person name="Rauch G.J."/>
            <person name="White S."/>
            <person name="Chow W."/>
            <person name="Kilian B."/>
            <person name="Quintais L.T."/>
            <person name="Guerra-Assuncao J.A."/>
            <person name="Zhou Y."/>
            <person name="Gu Y."/>
            <person name="Yen J."/>
            <person name="Vogel J.H."/>
            <person name="Eyre T."/>
            <person name="Redmond S."/>
            <person name="Banerjee R."/>
            <person name="Chi J."/>
            <person name="Fu B."/>
            <person name="Langley E."/>
            <person name="Maguire S.F."/>
            <person name="Laird G.K."/>
            <person name="Lloyd D."/>
            <person name="Kenyon E."/>
            <person name="Donaldson S."/>
            <person name="Sehra H."/>
            <person name="Almeida-King J."/>
            <person name="Loveland J."/>
            <person name="Trevanion S."/>
            <person name="Jones M."/>
            <person name="Quail M."/>
            <person name="Willey D."/>
            <person name="Hunt A."/>
            <person name="Burton J."/>
            <person name="Sims S."/>
            <person name="McLay K."/>
            <person name="Plumb B."/>
            <person name="Davis J."/>
            <person name="Clee C."/>
            <person name="Oliver K."/>
            <person name="Clark R."/>
            <person name="Riddle C."/>
            <person name="Elliot D."/>
            <person name="Eliott D."/>
            <person name="Threadgold G."/>
            <person name="Harden G."/>
            <person name="Ware D."/>
            <person name="Begum S."/>
            <person name="Mortimore B."/>
            <person name="Mortimer B."/>
            <person name="Kerry G."/>
            <person name="Heath P."/>
            <person name="Phillimore B."/>
            <person name="Tracey A."/>
            <person name="Corby N."/>
            <person name="Dunn M."/>
            <person name="Johnson C."/>
            <person name="Wood J."/>
            <person name="Clark S."/>
            <person name="Pelan S."/>
            <person name="Griffiths G."/>
            <person name="Smith M."/>
            <person name="Glithero R."/>
            <person name="Howden P."/>
            <person name="Barker N."/>
            <person name="Lloyd C."/>
            <person name="Stevens C."/>
            <person name="Harley J."/>
            <person name="Holt K."/>
            <person name="Panagiotidis G."/>
            <person name="Lovell J."/>
            <person name="Beasley H."/>
            <person name="Henderson C."/>
            <person name="Gordon D."/>
            <person name="Auger K."/>
            <person name="Wright D."/>
            <person name="Collins J."/>
            <person name="Raisen C."/>
            <person name="Dyer L."/>
            <person name="Leung K."/>
            <person name="Robertson L."/>
            <person name="Ambridge K."/>
            <person name="Leongamornlert D."/>
            <person name="McGuire S."/>
            <person name="Gilderthorp R."/>
            <person name="Griffiths C."/>
            <person name="Manthravadi D."/>
            <person name="Nichol S."/>
            <person name="Barker G."/>
            <person name="Whitehead S."/>
            <person name="Kay M."/>
            <person name="Brown J."/>
            <person name="Murnane C."/>
            <person name="Gray E."/>
            <person name="Humphries M."/>
            <person name="Sycamore N."/>
            <person name="Barker D."/>
            <person name="Saunders D."/>
            <person name="Wallis J."/>
            <person name="Babbage A."/>
            <person name="Hammond S."/>
            <person name="Mashreghi-Mohammadi M."/>
            <person name="Barr L."/>
            <person name="Martin S."/>
            <person name="Wray P."/>
            <person name="Ellington A."/>
            <person name="Matthews N."/>
            <person name="Ellwood M."/>
            <person name="Woodmansey R."/>
            <person name="Clark G."/>
            <person name="Cooper J."/>
            <person name="Cooper J."/>
            <person name="Tromans A."/>
            <person name="Grafham D."/>
            <person name="Skuce C."/>
            <person name="Pandian R."/>
            <person name="Andrews R."/>
            <person name="Harrison E."/>
            <person name="Kimberley A."/>
            <person name="Garnett J."/>
            <person name="Fosker N."/>
            <person name="Hall R."/>
            <person name="Garner P."/>
            <person name="Kelly D."/>
            <person name="Bird C."/>
            <person name="Palmer S."/>
            <person name="Gehring I."/>
            <person name="Berger A."/>
            <person name="Dooley C.M."/>
            <person name="Ersan-Urun Z."/>
            <person name="Eser C."/>
            <person name="Geiger H."/>
            <person name="Geisler M."/>
            <person name="Karotki L."/>
            <person name="Kirn A."/>
            <person name="Konantz J."/>
            <person name="Konantz M."/>
            <person name="Oberlander M."/>
            <person name="Rudolph-Geiger S."/>
            <person name="Teucke M."/>
            <person name="Lanz C."/>
            <person name="Raddatz G."/>
            <person name="Osoegawa K."/>
            <person name="Zhu B."/>
            <person name="Rapp A."/>
            <person name="Widaa S."/>
            <person name="Langford C."/>
            <person name="Yang F."/>
            <person name="Schuster S.C."/>
            <person name="Carter N.P."/>
            <person name="Harrow J."/>
            <person name="Ning Z."/>
            <person name="Herrero J."/>
            <person name="Searle S.M."/>
            <person name="Enright A."/>
            <person name="Geisler R."/>
            <person name="Plasterk R.H."/>
            <person name="Lee C."/>
            <person name="Westerfield M."/>
            <person name="de Jong P.J."/>
            <person name="Zon L.I."/>
            <person name="Postlethwait J.H."/>
            <person name="Nusslein-Volhard C."/>
            <person name="Hubbard T.J."/>
            <person name="Roest Crollius H."/>
            <person name="Rogers J."/>
            <person name="Stemple D.L."/>
        </authorList>
    </citation>
    <scope>NUCLEOTIDE SEQUENCE [LARGE SCALE GENOMIC DNA]</scope>
    <source>
        <strain evidence="11">Tuebingen</strain>
    </source>
</reference>
<dbReference type="PaxDb" id="7955-ENSDARP00000129709"/>
<feature type="signal peptide" evidence="9">
    <location>
        <begin position="1"/>
        <end position="19"/>
    </location>
</feature>
<evidence type="ECO:0000256" key="4">
    <source>
        <dbReference type="ARBA" id="ARBA00022729"/>
    </source>
</evidence>
<dbReference type="PANTHER" id="PTHR47400:SF1">
    <property type="entry name" value="PROLINE-RICH TRANSMEMBRANE PROTEIN 3"/>
    <property type="match status" value="1"/>
</dbReference>
<feature type="transmembrane region" description="Helical" evidence="8">
    <location>
        <begin position="446"/>
        <end position="467"/>
    </location>
</feature>
<dbReference type="STRING" id="7955.ENSDARP00000129709"/>
<dbReference type="OrthoDB" id="10066605at2759"/>
<proteinExistence type="predicted"/>
<dbReference type="RefSeq" id="XP_009304222.1">
    <property type="nucleotide sequence ID" value="XM_009305947.4"/>
</dbReference>
<dbReference type="GeneID" id="103911825"/>
<keyword evidence="4 9" id="KW-0732">Signal</keyword>
<dbReference type="Ensembl" id="ENSDART00000156389.3">
    <property type="protein sequence ID" value="ENSDARP00000129709.2"/>
    <property type="gene ID" value="ENSDARG00000097323.3"/>
</dbReference>
<dbReference type="OMA" id="NKAYRWA"/>
<evidence type="ECO:0000313" key="13">
    <source>
        <dbReference type="RefSeq" id="XP_021335450.1"/>
    </source>
</evidence>
<dbReference type="InterPro" id="IPR043242">
    <property type="entry name" value="PRRT3"/>
</dbReference>
<reference evidence="12 13" key="3">
    <citation type="submission" date="2025-04" db="UniProtKB">
        <authorList>
            <consortium name="RefSeq"/>
        </authorList>
    </citation>
    <scope>IDENTIFICATION</scope>
    <source>
        <strain evidence="12 13">Tuebingen</strain>
    </source>
</reference>
<dbReference type="AlphaFoldDB" id="A0A8M3BDM1"/>